<organism evidence="1 2">
    <name type="scientific">Sphingobacterium chuzhouense</name>
    <dbReference type="NCBI Taxonomy" id="1742264"/>
    <lineage>
        <taxon>Bacteria</taxon>
        <taxon>Pseudomonadati</taxon>
        <taxon>Bacteroidota</taxon>
        <taxon>Sphingobacteriia</taxon>
        <taxon>Sphingobacteriales</taxon>
        <taxon>Sphingobacteriaceae</taxon>
        <taxon>Sphingobacterium</taxon>
    </lineage>
</organism>
<dbReference type="Proteomes" id="UP000651112">
    <property type="component" value="Unassembled WGS sequence"/>
</dbReference>
<comment type="caution">
    <text evidence="1">The sequence shown here is derived from an EMBL/GenBank/DDBJ whole genome shotgun (WGS) entry which is preliminary data.</text>
</comment>
<evidence type="ECO:0000313" key="2">
    <source>
        <dbReference type="Proteomes" id="UP000651112"/>
    </source>
</evidence>
<dbReference type="RefSeq" id="WP_190312369.1">
    <property type="nucleotide sequence ID" value="NZ_JACNYL010000001.1"/>
</dbReference>
<gene>
    <name evidence="1" type="ORF">H8B21_03435</name>
</gene>
<name>A0ABR7XN67_9SPHI</name>
<accession>A0ABR7XN67</accession>
<evidence type="ECO:0000313" key="1">
    <source>
        <dbReference type="EMBL" id="MBD1420616.1"/>
    </source>
</evidence>
<evidence type="ECO:0008006" key="3">
    <source>
        <dbReference type="Google" id="ProtNLM"/>
    </source>
</evidence>
<dbReference type="EMBL" id="JACNYL010000001">
    <property type="protein sequence ID" value="MBD1420616.1"/>
    <property type="molecule type" value="Genomic_DNA"/>
</dbReference>
<reference evidence="1 2" key="1">
    <citation type="submission" date="2020-08" db="EMBL/GenBank/DDBJ databases">
        <title>Sphingobacterium sp. DN00404 isolated from aquaculture water.</title>
        <authorList>
            <person name="Zhang M."/>
        </authorList>
    </citation>
    <scope>NUCLEOTIDE SEQUENCE [LARGE SCALE GENOMIC DNA]</scope>
    <source>
        <strain evidence="1 2">KCTC 42746</strain>
    </source>
</reference>
<protein>
    <recommendedName>
        <fullName evidence="3">DUF3251 domain-containing protein</fullName>
    </recommendedName>
</protein>
<sequence length="190" mass="22002">MKNQRITLLFFIALSLICRIGFAQTNSLEQLQSEITSLKRQLADEKEKVAYFKDALDLRNSELEITQDSVTIKLTEVKGNSSEKTISIKGLVIYHGDTEKRFQFYHEQQFVDPNGNIIDQQFNIVRANDPTKRLMAIEDLEKDIPYAFLMKFENCSEKIPTISLLRIEAFSNPLKSRLNYKFKGVDVAWD</sequence>
<keyword evidence="2" id="KW-1185">Reference proteome</keyword>
<proteinExistence type="predicted"/>